<dbReference type="RefSeq" id="WP_270117952.1">
    <property type="nucleotide sequence ID" value="NZ_BAAAOL010000001.1"/>
</dbReference>
<dbReference type="InterPro" id="IPR043504">
    <property type="entry name" value="Peptidase_S1_PA_chymotrypsin"/>
</dbReference>
<organism evidence="7 8">
    <name type="scientific">Glycomyces algeriensis</name>
    <dbReference type="NCBI Taxonomy" id="256037"/>
    <lineage>
        <taxon>Bacteria</taxon>
        <taxon>Bacillati</taxon>
        <taxon>Actinomycetota</taxon>
        <taxon>Actinomycetes</taxon>
        <taxon>Glycomycetales</taxon>
        <taxon>Glycomycetaceae</taxon>
        <taxon>Glycomyces</taxon>
    </lineage>
</organism>
<name>A0A9W6GCQ7_9ACTN</name>
<evidence type="ECO:0000256" key="1">
    <source>
        <dbReference type="ARBA" id="ARBA00008764"/>
    </source>
</evidence>
<keyword evidence="3 6" id="KW-0732">Signal</keyword>
<keyword evidence="8" id="KW-1185">Reference proteome</keyword>
<feature type="signal peptide" evidence="6">
    <location>
        <begin position="1"/>
        <end position="30"/>
    </location>
</feature>
<keyword evidence="4 6" id="KW-0378">Hydrolase</keyword>
<dbReference type="InterPro" id="IPR009003">
    <property type="entry name" value="Peptidase_S1_PA"/>
</dbReference>
<keyword evidence="2 6" id="KW-0645">Protease</keyword>
<dbReference type="AlphaFoldDB" id="A0A9W6GCQ7"/>
<dbReference type="InterPro" id="IPR008256">
    <property type="entry name" value="Peptidase_S1B"/>
</dbReference>
<dbReference type="GO" id="GO:0008236">
    <property type="term" value="F:serine-type peptidase activity"/>
    <property type="evidence" value="ECO:0007669"/>
    <property type="project" value="UniProtKB-KW"/>
</dbReference>
<proteinExistence type="inferred from homology"/>
<dbReference type="InterPro" id="IPR006311">
    <property type="entry name" value="TAT_signal"/>
</dbReference>
<gene>
    <name evidence="7" type="ORF">GALLR39Z86_44810</name>
</gene>
<dbReference type="PANTHER" id="PTHR36234">
    <property type="entry name" value="LYSYL ENDOPEPTIDASE"/>
    <property type="match status" value="1"/>
</dbReference>
<dbReference type="Pfam" id="PF13365">
    <property type="entry name" value="Trypsin_2"/>
    <property type="match status" value="1"/>
</dbReference>
<evidence type="ECO:0000313" key="7">
    <source>
        <dbReference type="EMBL" id="GLI44631.1"/>
    </source>
</evidence>
<dbReference type="PRINTS" id="PR00839">
    <property type="entry name" value="V8PROTEASE"/>
</dbReference>
<comment type="similarity">
    <text evidence="1 6">Belongs to the peptidase S1B family.</text>
</comment>
<evidence type="ECO:0000256" key="6">
    <source>
        <dbReference type="RuleBase" id="RU004296"/>
    </source>
</evidence>
<accession>A0A9W6GCQ7</accession>
<dbReference type="PANTHER" id="PTHR36234:SF5">
    <property type="entry name" value="LYSYL ENDOPEPTIDASE"/>
    <property type="match status" value="1"/>
</dbReference>
<evidence type="ECO:0000256" key="5">
    <source>
        <dbReference type="ARBA" id="ARBA00022825"/>
    </source>
</evidence>
<dbReference type="SUPFAM" id="SSF50494">
    <property type="entry name" value="Trypsin-like serine proteases"/>
    <property type="match status" value="1"/>
</dbReference>
<comment type="caution">
    <text evidence="7">The sequence shown here is derived from an EMBL/GenBank/DDBJ whole genome shotgun (WGS) entry which is preliminary data.</text>
</comment>
<evidence type="ECO:0000256" key="3">
    <source>
        <dbReference type="ARBA" id="ARBA00022729"/>
    </source>
</evidence>
<dbReference type="EC" id="3.4.21.-" evidence="6"/>
<dbReference type="PROSITE" id="PS51318">
    <property type="entry name" value="TAT"/>
    <property type="match status" value="1"/>
</dbReference>
<reference evidence="7" key="1">
    <citation type="submission" date="2022-12" db="EMBL/GenBank/DDBJ databases">
        <title>Reference genome sequencing for broad-spectrum identification of bacterial and archaeal isolates by mass spectrometry.</title>
        <authorList>
            <person name="Sekiguchi Y."/>
            <person name="Tourlousse D.M."/>
        </authorList>
    </citation>
    <scope>NUCLEOTIDE SEQUENCE</scope>
    <source>
        <strain evidence="7">LLR39Z86</strain>
    </source>
</reference>
<feature type="chain" id="PRO_5041020885" description="Serine protease" evidence="6">
    <location>
        <begin position="31"/>
        <end position="380"/>
    </location>
</feature>
<evidence type="ECO:0000313" key="8">
    <source>
        <dbReference type="Proteomes" id="UP001144313"/>
    </source>
</evidence>
<keyword evidence="5 6" id="KW-0720">Serine protease</keyword>
<dbReference type="Proteomes" id="UP001144313">
    <property type="component" value="Unassembled WGS sequence"/>
</dbReference>
<dbReference type="EMBL" id="BSDT01000001">
    <property type="protein sequence ID" value="GLI44631.1"/>
    <property type="molecule type" value="Genomic_DNA"/>
</dbReference>
<evidence type="ECO:0000256" key="4">
    <source>
        <dbReference type="ARBA" id="ARBA00022801"/>
    </source>
</evidence>
<dbReference type="GO" id="GO:0006508">
    <property type="term" value="P:proteolysis"/>
    <property type="evidence" value="ECO:0007669"/>
    <property type="project" value="UniProtKB-KW"/>
</dbReference>
<protein>
    <recommendedName>
        <fullName evidence="6">Serine protease</fullName>
        <ecNumber evidence="6">3.4.21.-</ecNumber>
    </recommendedName>
</protein>
<evidence type="ECO:0000256" key="2">
    <source>
        <dbReference type="ARBA" id="ARBA00022670"/>
    </source>
</evidence>
<sequence>MQARRTLARATATALTAAAALAWAPHAAPAAEPPQYRADQIGQREPADIALAPGAAQTVAHPEAAFIKVRFDRVELGPQDTLTVASPDGTESYVYGASDVEDGGLWALSIEGESAAVRLDDAEDGTAATAHIAEYSRGLNEAELASRPGAAREESICGRDDSLHAVCYQETDPAAYGASRSAARLLIGGESYCTGWIAGNDRLMTNNHCFNSSAKARVTEVQFGYECISCAGGTIRTPVKVSGAEVLVTDWDLDFTLFTVSEPERIAHLPALEVSATPVGLYDKIFIPEHPGGGPLRIASASSSEPAGLGSNCMVGDVRRSGRAPGTDFAYRCDTEGGSSGSPVISRATGQVVGIHHFGGCPNQAVRMDLIHPLIAPYLN</sequence>
<dbReference type="Gene3D" id="2.40.10.10">
    <property type="entry name" value="Trypsin-like serine proteases"/>
    <property type="match status" value="2"/>
</dbReference>